<dbReference type="InterPro" id="IPR001357">
    <property type="entry name" value="BRCT_dom"/>
</dbReference>
<name>A0A061HKT8_BLUGR</name>
<sequence length="843" mass="94455">MMADGNGKGIWEYCEFAIVLSSSLQRSRALDLKKDLELQGATVADPGAKIDVQNVTHIISETIDFPEYASARQHMIPVVIPDWIAHSLMRNKEAAIRPYTPDPALIFSSVSISCADIPSGDKDAIIGAVLSMGGVETNALTKLTTHICALTIEHPKCQQAIEKKLKCKIVLPHWFDDCLKLGKRIDEAPYLLPDPEIFRMRPEDDVPMPQCDSVKGATSPRPDSLLIPYDSHKLSARQLSVFKGKKIMISDDLQLGHRSKKVVEDLIIGGGGEITYAVHGADIFICHWRDGINYTLASRARIDVGNLSWLYHLIAHNEWTSPLKRLLHYPLPRNGIPGFEKFRITLSNYGGEARTYLENLVIAAGAEFTKSMKQDNTHLITARKSSEKCQAAQEWGIEMINHLWIEESYAKCTLQKLTDSRYTHFPPRTNLGEIIGQTFFELDTLEKIYFPRDPESSSPETETPKQQCKQTKRKDQGSIVPITNLSETEPSGTETPLRKIAASGLACRNSNFPRLKTPSNRKVEGASNNDTPSSTASRNAKDKAMSKIHGLASDIALYEKEKKRKGNVWGGDRAASKIEKQNLPGENSNPPGKVKEAEYTEEQAPRTAKRARVGPPPVEIRLIITGYKKWVQNLPKENADTKKLRQAGVLITLNTWQCTHLAAPSMVRTKKFLCALASAPIIVSTEFIDACLRLNSIPDVNDYLLNDVENERKFGVKLKEALARAKANKHGLLKDVLVYCTDTVPNKPETYKDIVEANGGTFSLYRGRSLFKKTNRNDDEISAEPVYLLSGTSKVEKDLWPKFIQMTRDGNMIPRIVETEWILDTAMSQQNKWDKKYLLYEDD</sequence>
<dbReference type="Pfam" id="PF12738">
    <property type="entry name" value="PTCB-BRCT"/>
    <property type="match status" value="1"/>
</dbReference>
<dbReference type="GO" id="GO:0006302">
    <property type="term" value="P:double-strand break repair"/>
    <property type="evidence" value="ECO:0007669"/>
    <property type="project" value="TreeGrafter"/>
</dbReference>
<feature type="compositionally biased region" description="Polar residues" evidence="1">
    <location>
        <begin position="509"/>
        <end position="538"/>
    </location>
</feature>
<dbReference type="CDD" id="cd18436">
    <property type="entry name" value="BRCT_BRC1_like_rpt2"/>
    <property type="match status" value="1"/>
</dbReference>
<protein>
    <submittedName>
        <fullName evidence="4">Bgt-2627</fullName>
    </submittedName>
</protein>
<dbReference type="CDD" id="cd18437">
    <property type="entry name" value="BRCT_BRC1_like_rpt3"/>
    <property type="match status" value="1"/>
</dbReference>
<dbReference type="FunFam" id="3.40.50.10190:FF:000048">
    <property type="entry name" value="DNA repair protein Rtt107"/>
    <property type="match status" value="1"/>
</dbReference>
<dbReference type="CDD" id="cd17743">
    <property type="entry name" value="BRCT_BRC1_like_rpt5"/>
    <property type="match status" value="1"/>
</dbReference>
<dbReference type="AlphaFoldDB" id="A0A061HKT8"/>
<dbReference type="PROSITE" id="PS50172">
    <property type="entry name" value="BRCT"/>
    <property type="match status" value="4"/>
</dbReference>
<dbReference type="OrthoDB" id="342264at2759"/>
<dbReference type="GO" id="GO:0005634">
    <property type="term" value="C:nucleus"/>
    <property type="evidence" value="ECO:0007669"/>
    <property type="project" value="TreeGrafter"/>
</dbReference>
<dbReference type="InterPro" id="IPR053036">
    <property type="entry name" value="CellCycle_DNARepair_Reg"/>
</dbReference>
<dbReference type="FunFam" id="3.40.50.10190:FF:000066">
    <property type="entry name" value="BRCT domain protein (Eurofung)"/>
    <property type="match status" value="1"/>
</dbReference>
<reference evidence="5" key="1">
    <citation type="journal article" date="2013" name="Nat. Genet.">
        <title>The wheat powdery mildew genome shows the unique evolution of an obligate biotroph.</title>
        <authorList>
            <person name="Wicker T."/>
            <person name="Oberhaensli S."/>
            <person name="Parlange F."/>
            <person name="Buchmann J.P."/>
            <person name="Shatalina M."/>
            <person name="Roffler S."/>
            <person name="Ben-David R."/>
            <person name="Dolezel J."/>
            <person name="Simkova H."/>
            <person name="Schulze-Lefert P."/>
            <person name="Spanu P.D."/>
            <person name="Bruggmann R."/>
            <person name="Amselem J."/>
            <person name="Quesneville H."/>
            <person name="Ver Loren van Themaat E."/>
            <person name="Paape T."/>
            <person name="Shimizu K.K."/>
            <person name="Keller B."/>
        </authorList>
    </citation>
    <scope>NUCLEOTIDE SEQUENCE [LARGE SCALE GENOMIC DNA]</scope>
    <source>
        <strain evidence="5">96224</strain>
    </source>
</reference>
<evidence type="ECO:0000259" key="2">
    <source>
        <dbReference type="PROSITE" id="PS50172"/>
    </source>
</evidence>
<accession>A0A061HKT8</accession>
<reference evidence="4" key="3">
    <citation type="submission" date="2018-07" db="EMBL/GenBank/DDBJ databases">
        <authorList>
            <person name="Quirk P.G."/>
            <person name="Krulwich T.A."/>
        </authorList>
    </citation>
    <scope>NUCLEOTIDE SEQUENCE</scope>
    <source>
        <strain evidence="4">96224</strain>
    </source>
</reference>
<evidence type="ECO:0000256" key="1">
    <source>
        <dbReference type="SAM" id="MobiDB-lite"/>
    </source>
</evidence>
<feature type="region of interest" description="Disordered" evidence="1">
    <location>
        <begin position="509"/>
        <end position="547"/>
    </location>
</feature>
<feature type="domain" description="BRCT" evidence="2">
    <location>
        <begin position="728"/>
        <end position="839"/>
    </location>
</feature>
<gene>
    <name evidence="3" type="ORF">BGT96224_2627</name>
    <name evidence="4" type="ORF">BGT96224V2_LOCUS1482</name>
</gene>
<dbReference type="CDD" id="cd18439">
    <property type="entry name" value="BRCT_BRC1_like_rpt6"/>
    <property type="match status" value="1"/>
</dbReference>
<feature type="region of interest" description="Disordered" evidence="1">
    <location>
        <begin position="450"/>
        <end position="497"/>
    </location>
</feature>
<dbReference type="Gene3D" id="3.40.50.10190">
    <property type="entry name" value="BRCT domain"/>
    <property type="match status" value="5"/>
</dbReference>
<organism evidence="4">
    <name type="scientific">Blumeria graminis f. sp. tritici 96224</name>
    <dbReference type="NCBI Taxonomy" id="1268274"/>
    <lineage>
        <taxon>Eukaryota</taxon>
        <taxon>Fungi</taxon>
        <taxon>Dikarya</taxon>
        <taxon>Ascomycota</taxon>
        <taxon>Pezizomycotina</taxon>
        <taxon>Leotiomycetes</taxon>
        <taxon>Erysiphales</taxon>
        <taxon>Erysiphaceae</taxon>
        <taxon>Blumeria</taxon>
    </lineage>
</organism>
<dbReference type="Proteomes" id="UP000053110">
    <property type="component" value="Unassembled WGS sequence"/>
</dbReference>
<feature type="compositionally biased region" description="Polar residues" evidence="1">
    <location>
        <begin position="456"/>
        <end position="469"/>
    </location>
</feature>
<dbReference type="CDD" id="cd18438">
    <property type="entry name" value="BRCT_BRC1_like_rpt4"/>
    <property type="match status" value="1"/>
</dbReference>
<feature type="domain" description="BRCT" evidence="2">
    <location>
        <begin position="339"/>
        <end position="411"/>
    </location>
</feature>
<dbReference type="PANTHER" id="PTHR47667">
    <property type="entry name" value="REGULATOR OF TY1 TRANSPOSITION PROTEIN 107"/>
    <property type="match status" value="1"/>
</dbReference>
<dbReference type="EMBL" id="UIGY01000017">
    <property type="protein sequence ID" value="SUZ08319.1"/>
    <property type="molecule type" value="Genomic_DNA"/>
</dbReference>
<reference evidence="3" key="2">
    <citation type="submission" date="2013-01" db="EMBL/GenBank/DDBJ databases">
        <title>The wheat powdery mildew genome reveals unique evolution of an obligate biotroph.</title>
        <authorList>
            <person name="Oberhaensli S."/>
            <person name="Wicker T."/>
            <person name="Keller B."/>
        </authorList>
    </citation>
    <scope>NUCLEOTIDE SEQUENCE</scope>
    <source>
        <strain evidence="3">96224</strain>
    </source>
</reference>
<evidence type="ECO:0000313" key="5">
    <source>
        <dbReference type="Proteomes" id="UP000053110"/>
    </source>
</evidence>
<dbReference type="EMBL" id="KE374990">
    <property type="protein sequence ID" value="EPQ66698.1"/>
    <property type="molecule type" value="Genomic_DNA"/>
</dbReference>
<feature type="region of interest" description="Disordered" evidence="1">
    <location>
        <begin position="564"/>
        <end position="612"/>
    </location>
</feature>
<dbReference type="PANTHER" id="PTHR47667:SF1">
    <property type="entry name" value="REGULATOR OF TY1 TRANSPOSITION PROTEIN 107"/>
    <property type="match status" value="1"/>
</dbReference>
<dbReference type="SUPFAM" id="SSF52113">
    <property type="entry name" value="BRCT domain"/>
    <property type="match status" value="5"/>
</dbReference>
<feature type="compositionally biased region" description="Polar residues" evidence="1">
    <location>
        <begin position="481"/>
        <end position="494"/>
    </location>
</feature>
<dbReference type="Pfam" id="PF00533">
    <property type="entry name" value="BRCT"/>
    <property type="match status" value="1"/>
</dbReference>
<evidence type="ECO:0000313" key="4">
    <source>
        <dbReference type="EMBL" id="SUZ08319.1"/>
    </source>
</evidence>
<dbReference type="GO" id="GO:1990683">
    <property type="term" value="P:DNA double-strand break attachment to nuclear envelope"/>
    <property type="evidence" value="ECO:0007669"/>
    <property type="project" value="TreeGrafter"/>
</dbReference>
<feature type="domain" description="BRCT" evidence="2">
    <location>
        <begin position="102"/>
        <end position="192"/>
    </location>
</feature>
<feature type="domain" description="BRCT" evidence="2">
    <location>
        <begin position="18"/>
        <end position="101"/>
    </location>
</feature>
<dbReference type="InterPro" id="IPR036420">
    <property type="entry name" value="BRCT_dom_sf"/>
</dbReference>
<proteinExistence type="predicted"/>
<dbReference type="HOGENOM" id="CLU_002149_2_0_1"/>
<evidence type="ECO:0000313" key="3">
    <source>
        <dbReference type="EMBL" id="EPQ66698.1"/>
    </source>
</evidence>
<dbReference type="Pfam" id="PF16770">
    <property type="entry name" value="RTT107_BRCT_5"/>
    <property type="match status" value="1"/>
</dbReference>
<dbReference type="SMART" id="SM00292">
    <property type="entry name" value="BRCT"/>
    <property type="match status" value="5"/>
</dbReference>
<dbReference type="GO" id="GO:0035361">
    <property type="term" value="C:Cul8-RING ubiquitin ligase complex"/>
    <property type="evidence" value="ECO:0007669"/>
    <property type="project" value="TreeGrafter"/>
</dbReference>